<keyword evidence="2" id="KW-1185">Reference proteome</keyword>
<proteinExistence type="predicted"/>
<reference evidence="1" key="1">
    <citation type="submission" date="2023-07" db="EMBL/GenBank/DDBJ databases">
        <title>draft genome sequence of fig (Ficus carica).</title>
        <authorList>
            <person name="Takahashi T."/>
            <person name="Nishimura K."/>
        </authorList>
    </citation>
    <scope>NUCLEOTIDE SEQUENCE</scope>
</reference>
<dbReference type="Proteomes" id="UP001187192">
    <property type="component" value="Unassembled WGS sequence"/>
</dbReference>
<accession>A0AA88E986</accession>
<dbReference type="EMBL" id="BTGU01000543">
    <property type="protein sequence ID" value="GMN68041.1"/>
    <property type="molecule type" value="Genomic_DNA"/>
</dbReference>
<name>A0AA88E986_FICCA</name>
<dbReference type="AlphaFoldDB" id="A0AA88E986"/>
<evidence type="ECO:0000313" key="2">
    <source>
        <dbReference type="Proteomes" id="UP001187192"/>
    </source>
</evidence>
<protein>
    <submittedName>
        <fullName evidence="1">Uncharacterized protein</fullName>
    </submittedName>
</protein>
<dbReference type="Gramene" id="FCD_00011804-RA">
    <property type="protein sequence ID" value="FCD_00011804-RA:cds"/>
    <property type="gene ID" value="FCD_00011804"/>
</dbReference>
<organism evidence="1 2">
    <name type="scientific">Ficus carica</name>
    <name type="common">Common fig</name>
    <dbReference type="NCBI Taxonomy" id="3494"/>
    <lineage>
        <taxon>Eukaryota</taxon>
        <taxon>Viridiplantae</taxon>
        <taxon>Streptophyta</taxon>
        <taxon>Embryophyta</taxon>
        <taxon>Tracheophyta</taxon>
        <taxon>Spermatophyta</taxon>
        <taxon>Magnoliopsida</taxon>
        <taxon>eudicotyledons</taxon>
        <taxon>Gunneridae</taxon>
        <taxon>Pentapetalae</taxon>
        <taxon>rosids</taxon>
        <taxon>fabids</taxon>
        <taxon>Rosales</taxon>
        <taxon>Moraceae</taxon>
        <taxon>Ficeae</taxon>
        <taxon>Ficus</taxon>
    </lineage>
</organism>
<gene>
    <name evidence="1" type="ORF">TIFTF001_037102</name>
</gene>
<sequence>MVKVAKEGAYLAAKPEFTADERTTLPPSPVSISLYLSLSLSIFPGNRGKSCWREIFPCGESGTHH</sequence>
<evidence type="ECO:0000313" key="1">
    <source>
        <dbReference type="EMBL" id="GMN68041.1"/>
    </source>
</evidence>
<comment type="caution">
    <text evidence="1">The sequence shown here is derived from an EMBL/GenBank/DDBJ whole genome shotgun (WGS) entry which is preliminary data.</text>
</comment>